<dbReference type="Pfam" id="PF05199">
    <property type="entry name" value="GMC_oxred_C"/>
    <property type="match status" value="1"/>
</dbReference>
<dbReference type="InterPro" id="IPR007867">
    <property type="entry name" value="GMC_OxRtase_C"/>
</dbReference>
<dbReference type="EMBL" id="JAUKUD010000005">
    <property type="protein sequence ID" value="KAK0743072.1"/>
    <property type="molecule type" value="Genomic_DNA"/>
</dbReference>
<feature type="chain" id="PRO_5041294713" description="Glucose-methanol-choline oxidoreductase N-terminal domain-containing protein" evidence="3">
    <location>
        <begin position="23"/>
        <end position="622"/>
    </location>
</feature>
<accession>A0AA40K2C3</accession>
<dbReference type="PANTHER" id="PTHR11552">
    <property type="entry name" value="GLUCOSE-METHANOL-CHOLINE GMC OXIDOREDUCTASE"/>
    <property type="match status" value="1"/>
</dbReference>
<sequence>MWTRSVVTFYLAGFFSSIPAAADLAGHDQSSQDGGTYDYIIVGGGTSGLVVANRLTEDHHTSVLVIERGDFDNKPEAIIPYYGNLLDASVLMRVPSAPNAKLNNSTYAVAAAAVVGGGSVVNGMGYTRGSKADYDGWEALGNPGWGWEGLLPYFLKSTTFIPPQNAAEWNITWDPSAYGNGPIHLHIPGFQYPDIATFWDALRNEPGVVVAQGSNLGAGSGAFWNPVTIDARDMTRSTSRKAYYDPVNVTRTNLHLLRGQTAAEVLFAPGELLRAHGVRIVSRFDNSTRSVYAKKEVILAAGAMMTPQLLQASGIGPAAVLKAAGVPVKKDMPAVGANFQDHPTAFLSYALANPSFPNPNTIATNATYNATVWNEYFTNKTGPIAAVGGSTILYLTRPEIDSPAAAAALVTRLLAQPAASYLPPVYGTSTSLLRGFEAQRAILARQLNSSSAAITLASFVGGGNTAAPLFKPLSRGTVTLNPVDPNGLPIVSFHTLMNPVDSENVAAIVRRVRALWKNPKLAPLGPSELTPGPQLQTDDEILGALTTNPAMFRPSLAHPSCTCAMMPERLGGCVGPDLKVYGVRGLRIVDASVMPLIPSGALQGTVYAVAEKAADLIKGRRA</sequence>
<keyword evidence="3" id="KW-0732">Signal</keyword>
<gene>
    <name evidence="5" type="ORF">B0T18DRAFT_330325</name>
</gene>
<evidence type="ECO:0000256" key="2">
    <source>
        <dbReference type="PIRSR" id="PIRSR000137-2"/>
    </source>
</evidence>
<dbReference type="GO" id="GO:0050660">
    <property type="term" value="F:flavin adenine dinucleotide binding"/>
    <property type="evidence" value="ECO:0007669"/>
    <property type="project" value="InterPro"/>
</dbReference>
<feature type="signal peptide" evidence="3">
    <location>
        <begin position="1"/>
        <end position="22"/>
    </location>
</feature>
<dbReference type="SUPFAM" id="SSF54373">
    <property type="entry name" value="FAD-linked reductases, C-terminal domain"/>
    <property type="match status" value="1"/>
</dbReference>
<feature type="domain" description="Glucose-methanol-choline oxidoreductase N-terminal" evidence="4">
    <location>
        <begin position="302"/>
        <end position="316"/>
    </location>
</feature>
<dbReference type="InterPro" id="IPR000172">
    <property type="entry name" value="GMC_OxRdtase_N"/>
</dbReference>
<protein>
    <recommendedName>
        <fullName evidence="4">Glucose-methanol-choline oxidoreductase N-terminal domain-containing protein</fullName>
    </recommendedName>
</protein>
<dbReference type="GO" id="GO:0016614">
    <property type="term" value="F:oxidoreductase activity, acting on CH-OH group of donors"/>
    <property type="evidence" value="ECO:0007669"/>
    <property type="project" value="InterPro"/>
</dbReference>
<dbReference type="PIRSF" id="PIRSF000137">
    <property type="entry name" value="Alcohol_oxidase"/>
    <property type="match status" value="1"/>
</dbReference>
<dbReference type="GO" id="GO:0044550">
    <property type="term" value="P:secondary metabolite biosynthetic process"/>
    <property type="evidence" value="ECO:0007669"/>
    <property type="project" value="TreeGrafter"/>
</dbReference>
<evidence type="ECO:0000259" key="4">
    <source>
        <dbReference type="PROSITE" id="PS00624"/>
    </source>
</evidence>
<keyword evidence="2" id="KW-0274">FAD</keyword>
<dbReference type="Gene3D" id="3.30.560.10">
    <property type="entry name" value="Glucose Oxidase, domain 3"/>
    <property type="match status" value="1"/>
</dbReference>
<dbReference type="Gene3D" id="3.50.50.60">
    <property type="entry name" value="FAD/NAD(P)-binding domain"/>
    <property type="match status" value="1"/>
</dbReference>
<comment type="cofactor">
    <cofactor evidence="2">
        <name>FAD</name>
        <dbReference type="ChEBI" id="CHEBI:57692"/>
    </cofactor>
</comment>
<evidence type="ECO:0000256" key="3">
    <source>
        <dbReference type="SAM" id="SignalP"/>
    </source>
</evidence>
<dbReference type="Proteomes" id="UP001172155">
    <property type="component" value="Unassembled WGS sequence"/>
</dbReference>
<evidence type="ECO:0000313" key="6">
    <source>
        <dbReference type="Proteomes" id="UP001172155"/>
    </source>
</evidence>
<dbReference type="InterPro" id="IPR012132">
    <property type="entry name" value="GMC_OxRdtase"/>
</dbReference>
<organism evidence="5 6">
    <name type="scientific">Schizothecium vesticola</name>
    <dbReference type="NCBI Taxonomy" id="314040"/>
    <lineage>
        <taxon>Eukaryota</taxon>
        <taxon>Fungi</taxon>
        <taxon>Dikarya</taxon>
        <taxon>Ascomycota</taxon>
        <taxon>Pezizomycotina</taxon>
        <taxon>Sordariomycetes</taxon>
        <taxon>Sordariomycetidae</taxon>
        <taxon>Sordariales</taxon>
        <taxon>Schizotheciaceae</taxon>
        <taxon>Schizothecium</taxon>
    </lineage>
</organism>
<dbReference type="PROSITE" id="PS00624">
    <property type="entry name" value="GMC_OXRED_2"/>
    <property type="match status" value="1"/>
</dbReference>
<proteinExistence type="inferred from homology"/>
<dbReference type="InterPro" id="IPR036188">
    <property type="entry name" value="FAD/NAD-bd_sf"/>
</dbReference>
<dbReference type="SUPFAM" id="SSF51905">
    <property type="entry name" value="FAD/NAD(P)-binding domain"/>
    <property type="match status" value="1"/>
</dbReference>
<evidence type="ECO:0000256" key="1">
    <source>
        <dbReference type="ARBA" id="ARBA00010790"/>
    </source>
</evidence>
<comment type="similarity">
    <text evidence="1">Belongs to the GMC oxidoreductase family.</text>
</comment>
<name>A0AA40K2C3_9PEZI</name>
<feature type="binding site" evidence="2">
    <location>
        <begin position="46"/>
        <end position="47"/>
    </location>
    <ligand>
        <name>FAD</name>
        <dbReference type="ChEBI" id="CHEBI:57692"/>
    </ligand>
</feature>
<dbReference type="Pfam" id="PF00732">
    <property type="entry name" value="GMC_oxred_N"/>
    <property type="match status" value="1"/>
</dbReference>
<reference evidence="5" key="1">
    <citation type="submission" date="2023-06" db="EMBL/GenBank/DDBJ databases">
        <title>Genome-scale phylogeny and comparative genomics of the fungal order Sordariales.</title>
        <authorList>
            <consortium name="Lawrence Berkeley National Laboratory"/>
            <person name="Hensen N."/>
            <person name="Bonometti L."/>
            <person name="Westerberg I."/>
            <person name="Brannstrom I.O."/>
            <person name="Guillou S."/>
            <person name="Cros-Aarteil S."/>
            <person name="Calhoun S."/>
            <person name="Haridas S."/>
            <person name="Kuo A."/>
            <person name="Mondo S."/>
            <person name="Pangilinan J."/>
            <person name="Riley R."/>
            <person name="LaButti K."/>
            <person name="Andreopoulos B."/>
            <person name="Lipzen A."/>
            <person name="Chen C."/>
            <person name="Yanf M."/>
            <person name="Daum C."/>
            <person name="Ng V."/>
            <person name="Clum A."/>
            <person name="Steindorff A."/>
            <person name="Ohm R."/>
            <person name="Martin F."/>
            <person name="Silar P."/>
            <person name="Natvig D."/>
            <person name="Lalanne C."/>
            <person name="Gautier V."/>
            <person name="Ament-velasquez S.L."/>
            <person name="Kruys A."/>
            <person name="Hutchinson M.I."/>
            <person name="Powell A.J."/>
            <person name="Barry K."/>
            <person name="Miller A.N."/>
            <person name="Grigoriev I.V."/>
            <person name="Debuchy R."/>
            <person name="Gladieux P."/>
            <person name="Thoren M.H."/>
            <person name="Johannesson H."/>
        </authorList>
    </citation>
    <scope>NUCLEOTIDE SEQUENCE</scope>
    <source>
        <strain evidence="5">SMH3187-1</strain>
    </source>
</reference>
<keyword evidence="2" id="KW-0285">Flavoprotein</keyword>
<comment type="caution">
    <text evidence="5">The sequence shown here is derived from an EMBL/GenBank/DDBJ whole genome shotgun (WGS) entry which is preliminary data.</text>
</comment>
<feature type="binding site" evidence="2">
    <location>
        <position position="114"/>
    </location>
    <ligand>
        <name>FAD</name>
        <dbReference type="ChEBI" id="CHEBI:57692"/>
    </ligand>
</feature>
<evidence type="ECO:0000313" key="5">
    <source>
        <dbReference type="EMBL" id="KAK0743072.1"/>
    </source>
</evidence>
<dbReference type="AlphaFoldDB" id="A0AA40K2C3"/>
<dbReference type="PANTHER" id="PTHR11552:SF115">
    <property type="entry name" value="DEHYDROGENASE XPTC-RELATED"/>
    <property type="match status" value="1"/>
</dbReference>
<keyword evidence="6" id="KW-1185">Reference proteome</keyword>